<dbReference type="HAMAP" id="MF_01527_B">
    <property type="entry name" value="GTP_cyclohydrol_B"/>
    <property type="match status" value="1"/>
</dbReference>
<protein>
    <recommendedName>
        <fullName evidence="2">GTP cyclohydrolase FolE2</fullName>
        <ecNumber evidence="2">3.5.4.16</ecNumber>
    </recommendedName>
</protein>
<dbReference type="PATRIC" id="fig|1121439.3.peg.745"/>
<dbReference type="PANTHER" id="PTHR36445:SF1">
    <property type="entry name" value="GTP CYCLOHYDROLASE MPTA"/>
    <property type="match status" value="1"/>
</dbReference>
<evidence type="ECO:0000256" key="1">
    <source>
        <dbReference type="ARBA" id="ARBA00022801"/>
    </source>
</evidence>
<comment type="caution">
    <text evidence="3">The sequence shown here is derived from an EMBL/GenBank/DDBJ whole genome shotgun (WGS) entry which is preliminary data.</text>
</comment>
<keyword evidence="1 2" id="KW-0378">Hydrolase</keyword>
<dbReference type="NCBIfam" id="NF010200">
    <property type="entry name" value="PRK13674.1-1"/>
    <property type="match status" value="1"/>
</dbReference>
<dbReference type="PANTHER" id="PTHR36445">
    <property type="entry name" value="GTP CYCLOHYDROLASE MPTA"/>
    <property type="match status" value="1"/>
</dbReference>
<dbReference type="UniPathway" id="UPA00848">
    <property type="reaction ID" value="UER00151"/>
</dbReference>
<organism evidence="3 4">
    <name type="scientific">Alkalidesulfovibrio alkalitolerans DSM 16529</name>
    <dbReference type="NCBI Taxonomy" id="1121439"/>
    <lineage>
        <taxon>Bacteria</taxon>
        <taxon>Pseudomonadati</taxon>
        <taxon>Thermodesulfobacteriota</taxon>
        <taxon>Desulfovibrionia</taxon>
        <taxon>Desulfovibrionales</taxon>
        <taxon>Desulfovibrionaceae</taxon>
        <taxon>Alkalidesulfovibrio</taxon>
    </lineage>
</organism>
<evidence type="ECO:0000313" key="4">
    <source>
        <dbReference type="Proteomes" id="UP000014975"/>
    </source>
</evidence>
<dbReference type="AlphaFoldDB" id="S7UM30"/>
<dbReference type="GO" id="GO:0046654">
    <property type="term" value="P:tetrahydrofolate biosynthetic process"/>
    <property type="evidence" value="ECO:0007669"/>
    <property type="project" value="UniProtKB-UniRule"/>
</dbReference>
<dbReference type="RefSeq" id="WP_020886238.1">
    <property type="nucleotide sequence ID" value="NZ_ATHI01000005.1"/>
</dbReference>
<dbReference type="EC" id="3.5.4.16" evidence="2"/>
<dbReference type="InterPro" id="IPR003801">
    <property type="entry name" value="GTP_cyclohydrolase_FolE2/MptA"/>
</dbReference>
<dbReference type="InterPro" id="IPR022838">
    <property type="entry name" value="GTP_cyclohydrolase_FolE2"/>
</dbReference>
<comment type="catalytic activity">
    <reaction evidence="2">
        <text>GTP + H2O = 7,8-dihydroneopterin 3'-triphosphate + formate + H(+)</text>
        <dbReference type="Rhea" id="RHEA:17473"/>
        <dbReference type="ChEBI" id="CHEBI:15377"/>
        <dbReference type="ChEBI" id="CHEBI:15378"/>
        <dbReference type="ChEBI" id="CHEBI:15740"/>
        <dbReference type="ChEBI" id="CHEBI:37565"/>
        <dbReference type="ChEBI" id="CHEBI:58462"/>
        <dbReference type="EC" id="3.5.4.16"/>
    </reaction>
</comment>
<proteinExistence type="inferred from homology"/>
<dbReference type="GO" id="GO:0003934">
    <property type="term" value="F:GTP cyclohydrolase I activity"/>
    <property type="evidence" value="ECO:0007669"/>
    <property type="project" value="UniProtKB-UniRule"/>
</dbReference>
<accession>S7UM30</accession>
<feature type="site" description="May be catalytically important" evidence="2">
    <location>
        <position position="145"/>
    </location>
</feature>
<dbReference type="Gene3D" id="3.10.270.10">
    <property type="entry name" value="Urate Oxidase"/>
    <property type="match status" value="1"/>
</dbReference>
<gene>
    <name evidence="2" type="primary">folE2</name>
    <name evidence="3" type="ORF">dsat_2352</name>
</gene>
<comment type="function">
    <text evidence="2">Converts GTP to 7,8-dihydroneopterin triphosphate.</text>
</comment>
<dbReference type="OrthoDB" id="9774824at2"/>
<dbReference type="Pfam" id="PF02649">
    <property type="entry name" value="GCHY-1"/>
    <property type="match status" value="1"/>
</dbReference>
<dbReference type="EMBL" id="ATHI01000005">
    <property type="protein sequence ID" value="EPR34989.1"/>
    <property type="molecule type" value="Genomic_DNA"/>
</dbReference>
<dbReference type="STRING" id="1121439.dsat_2352"/>
<comment type="similarity">
    <text evidence="2">Belongs to the GTP cyclohydrolase IV family.</text>
</comment>
<sequence length="260" mass="28383">MQDIQSGPSDVALAIDRVGVKGLKAPLTVRDRARGEQHTVASVDLAVDLPAEFKGTHMSRFVEALGQWSGGLDFASCKRLLADLRERLQASSAHARFAFPYFVTRAAPVSGSVGPMHFDCLLDGELSGDKLVFTLRVEVPVMTVCPCSKAISLEGAHSQRALVRIACRSKSFFWIEELVEIAEAAGSSRVYSLLKREDEKFVTEASFANPCFVEDVVRAAAKRLAEDGRFTWFRVECESQESIHNHAAYASIQLPGPAGP</sequence>
<comment type="pathway">
    <text evidence="2">Cofactor biosynthesis; 7,8-dihydroneopterin triphosphate biosynthesis; 7,8-dihydroneopterin triphosphate from GTP: step 1/1.</text>
</comment>
<reference evidence="3 4" key="1">
    <citation type="journal article" date="2013" name="Genome Announc.">
        <title>Draft genome sequences for three mercury-methylating, sulfate-reducing bacteria.</title>
        <authorList>
            <person name="Brown S.D."/>
            <person name="Hurt R.A.Jr."/>
            <person name="Gilmour C.C."/>
            <person name="Elias D.A."/>
        </authorList>
    </citation>
    <scope>NUCLEOTIDE SEQUENCE [LARGE SCALE GENOMIC DNA]</scope>
    <source>
        <strain evidence="3 4">DSM 16529</strain>
    </source>
</reference>
<dbReference type="Proteomes" id="UP000014975">
    <property type="component" value="Unassembled WGS sequence"/>
</dbReference>
<name>S7UM30_9BACT</name>
<evidence type="ECO:0000256" key="2">
    <source>
        <dbReference type="HAMAP-Rule" id="MF_01527"/>
    </source>
</evidence>
<evidence type="ECO:0000313" key="3">
    <source>
        <dbReference type="EMBL" id="EPR34989.1"/>
    </source>
</evidence>
<keyword evidence="4" id="KW-1185">Reference proteome</keyword>
<dbReference type="eggNOG" id="COG1469">
    <property type="taxonomic scope" value="Bacteria"/>
</dbReference>